<keyword evidence="3" id="KW-1185">Reference proteome</keyword>
<dbReference type="InterPro" id="IPR012454">
    <property type="entry name" value="DUF1659"/>
</dbReference>
<evidence type="ECO:0000313" key="3">
    <source>
        <dbReference type="Proteomes" id="UP000034287"/>
    </source>
</evidence>
<dbReference type="Pfam" id="PF07872">
    <property type="entry name" value="DUF1659"/>
    <property type="match status" value="1"/>
</dbReference>
<evidence type="ECO:0000313" key="2">
    <source>
        <dbReference type="EMBL" id="KKK35369.1"/>
    </source>
</evidence>
<protein>
    <recommendedName>
        <fullName evidence="1">DUF1659 domain-containing protein</fullName>
    </recommendedName>
</protein>
<dbReference type="Proteomes" id="UP000034287">
    <property type="component" value="Unassembled WGS sequence"/>
</dbReference>
<feature type="domain" description="DUF1659" evidence="1">
    <location>
        <begin position="3"/>
        <end position="65"/>
    </location>
</feature>
<comment type="caution">
    <text evidence="2">The sequence shown here is derived from an EMBL/GenBank/DDBJ whole genome shotgun (WGS) entry which is preliminary data.</text>
</comment>
<sequence>MIKSLSAKFYFIEVDGEGEERLRFRSVRNLDTNATDADINTLADIYQNLSNDFYPTVEKEEVYVIK</sequence>
<dbReference type="EMBL" id="LAYZ01000001">
    <property type="protein sequence ID" value="KKK35369.1"/>
    <property type="molecule type" value="Genomic_DNA"/>
</dbReference>
<dbReference type="OrthoDB" id="2390217at2"/>
<accession>A0A0M2SL23</accession>
<dbReference type="STRING" id="1432562.WN59_00595"/>
<gene>
    <name evidence="2" type="ORF">WN59_00595</name>
</gene>
<proteinExistence type="predicted"/>
<dbReference type="PATRIC" id="fig|1432562.3.peg.121"/>
<name>A0A0M2SL23_9STAP</name>
<dbReference type="AlphaFoldDB" id="A0A0M2SL23"/>
<evidence type="ECO:0000259" key="1">
    <source>
        <dbReference type="Pfam" id="PF07872"/>
    </source>
</evidence>
<reference evidence="2 3" key="1">
    <citation type="submission" date="2015-04" db="EMBL/GenBank/DDBJ databases">
        <title>Taxonomic description and genome sequence of Salinicoccus sediminis sp. nov., a novel hyper halotolerant bacterium isolated from marine sediment.</title>
        <authorList>
            <person name="Mathan Kumar R."/>
            <person name="Kaur G."/>
            <person name="Kumar N."/>
            <person name="Kumar A."/>
            <person name="Singh N.K."/>
            <person name="Kaur N."/>
            <person name="Mayilraj S."/>
        </authorList>
    </citation>
    <scope>NUCLEOTIDE SEQUENCE [LARGE SCALE GENOMIC DNA]</scope>
    <source>
        <strain evidence="2 3">SV-16</strain>
    </source>
</reference>
<organism evidence="2 3">
    <name type="scientific">Salinicoccus sediminis</name>
    <dbReference type="NCBI Taxonomy" id="1432562"/>
    <lineage>
        <taxon>Bacteria</taxon>
        <taxon>Bacillati</taxon>
        <taxon>Bacillota</taxon>
        <taxon>Bacilli</taxon>
        <taxon>Bacillales</taxon>
        <taxon>Staphylococcaceae</taxon>
        <taxon>Salinicoccus</taxon>
    </lineage>
</organism>
<dbReference type="RefSeq" id="WP_017548613.1">
    <property type="nucleotide sequence ID" value="NZ_LAYZ01000001.1"/>
</dbReference>